<sequence length="355" mass="37769">MRESYGEQPHNPYAVDPTSGDASVGEPALGEPALGESAIGESAIGESPGAVGREDLPPSPVGRDRPRIWPSLLLPLISLVAFLLSSLVMMVVAFYVVHGEFSPRMMVSAEAMQTVSASRVGLLLLVVAPQLALVLPTLIAAALSPVGFSKRLSLVRGHWPLWAWVAAALTTPLIGFISSIAVGSLMEESESLKMMSDIFRGHGETGFLIPLAILIGATPAFCEEFLFRGYVQTRLNRRIGPALGIFLSSALFAVFHMDLIHIIAVFPLGVYLGVIAWRSASLIPAMLGHFVNNSISVFAVVLGPETQDQDPSPEMALFLLVVIGLGLLGALLTAVAMWRLPVPPPVRLTPEPAVS</sequence>
<proteinExistence type="predicted"/>
<dbReference type="InterPro" id="IPR052710">
    <property type="entry name" value="CAAX_protease"/>
</dbReference>
<keyword evidence="2" id="KW-0812">Transmembrane</keyword>
<keyword evidence="4" id="KW-0645">Protease</keyword>
<feature type="domain" description="CAAX prenyl protease 2/Lysostaphin resistance protein A-like" evidence="3">
    <location>
        <begin position="208"/>
        <end position="294"/>
    </location>
</feature>
<evidence type="ECO:0000313" key="4">
    <source>
        <dbReference type="EMBL" id="QDV85999.1"/>
    </source>
</evidence>
<dbReference type="GO" id="GO:0008233">
    <property type="term" value="F:peptidase activity"/>
    <property type="evidence" value="ECO:0007669"/>
    <property type="project" value="UniProtKB-KW"/>
</dbReference>
<keyword evidence="2" id="KW-1133">Transmembrane helix</keyword>
<feature type="transmembrane region" description="Helical" evidence="2">
    <location>
        <begin position="161"/>
        <end position="186"/>
    </location>
</feature>
<dbReference type="EMBL" id="CP036432">
    <property type="protein sequence ID" value="QDV85999.1"/>
    <property type="molecule type" value="Genomic_DNA"/>
</dbReference>
<feature type="transmembrane region" description="Helical" evidence="2">
    <location>
        <begin position="282"/>
        <end position="303"/>
    </location>
</feature>
<evidence type="ECO:0000313" key="5">
    <source>
        <dbReference type="Proteomes" id="UP000318081"/>
    </source>
</evidence>
<feature type="compositionally biased region" description="Basic and acidic residues" evidence="1">
    <location>
        <begin position="52"/>
        <end position="62"/>
    </location>
</feature>
<feature type="transmembrane region" description="Helical" evidence="2">
    <location>
        <begin position="239"/>
        <end position="270"/>
    </location>
</feature>
<dbReference type="Proteomes" id="UP000318081">
    <property type="component" value="Chromosome"/>
</dbReference>
<feature type="transmembrane region" description="Helical" evidence="2">
    <location>
        <begin position="206"/>
        <end position="227"/>
    </location>
</feature>
<dbReference type="PANTHER" id="PTHR36435">
    <property type="entry name" value="SLR1288 PROTEIN"/>
    <property type="match status" value="1"/>
</dbReference>
<dbReference type="PANTHER" id="PTHR36435:SF1">
    <property type="entry name" value="CAAX AMINO TERMINAL PROTEASE FAMILY PROTEIN"/>
    <property type="match status" value="1"/>
</dbReference>
<evidence type="ECO:0000256" key="1">
    <source>
        <dbReference type="SAM" id="MobiDB-lite"/>
    </source>
</evidence>
<dbReference type="GO" id="GO:0006508">
    <property type="term" value="P:proteolysis"/>
    <property type="evidence" value="ECO:0007669"/>
    <property type="project" value="UniProtKB-KW"/>
</dbReference>
<gene>
    <name evidence="4" type="ORF">TBK1r_50160</name>
</gene>
<feature type="transmembrane region" description="Helical" evidence="2">
    <location>
        <begin position="315"/>
        <end position="338"/>
    </location>
</feature>
<feature type="region of interest" description="Disordered" evidence="1">
    <location>
        <begin position="1"/>
        <end position="62"/>
    </location>
</feature>
<organism evidence="4 5">
    <name type="scientific">Stieleria magnilauensis</name>
    <dbReference type="NCBI Taxonomy" id="2527963"/>
    <lineage>
        <taxon>Bacteria</taxon>
        <taxon>Pseudomonadati</taxon>
        <taxon>Planctomycetota</taxon>
        <taxon>Planctomycetia</taxon>
        <taxon>Pirellulales</taxon>
        <taxon>Pirellulaceae</taxon>
        <taxon>Stieleria</taxon>
    </lineage>
</organism>
<protein>
    <submittedName>
        <fullName evidence="4">CAAX amino terminal protease self-immunity</fullName>
    </submittedName>
</protein>
<evidence type="ECO:0000259" key="3">
    <source>
        <dbReference type="Pfam" id="PF02517"/>
    </source>
</evidence>
<name>A0ABX5XVL7_9BACT</name>
<dbReference type="InterPro" id="IPR003675">
    <property type="entry name" value="Rce1/LyrA-like_dom"/>
</dbReference>
<feature type="transmembrane region" description="Helical" evidence="2">
    <location>
        <begin position="72"/>
        <end position="97"/>
    </location>
</feature>
<evidence type="ECO:0000256" key="2">
    <source>
        <dbReference type="SAM" id="Phobius"/>
    </source>
</evidence>
<accession>A0ABX5XVL7</accession>
<feature type="transmembrane region" description="Helical" evidence="2">
    <location>
        <begin position="117"/>
        <end position="140"/>
    </location>
</feature>
<keyword evidence="2" id="KW-0472">Membrane</keyword>
<keyword evidence="5" id="KW-1185">Reference proteome</keyword>
<dbReference type="RefSeq" id="WP_145216492.1">
    <property type="nucleotide sequence ID" value="NZ_CP036432.1"/>
</dbReference>
<reference evidence="4 5" key="1">
    <citation type="submission" date="2019-02" db="EMBL/GenBank/DDBJ databases">
        <title>Deep-cultivation of Planctomycetes and their phenomic and genomic characterization uncovers novel biology.</title>
        <authorList>
            <person name="Wiegand S."/>
            <person name="Jogler M."/>
            <person name="Boedeker C."/>
            <person name="Pinto D."/>
            <person name="Vollmers J."/>
            <person name="Rivas-Marin E."/>
            <person name="Kohn T."/>
            <person name="Peeters S.H."/>
            <person name="Heuer A."/>
            <person name="Rast P."/>
            <person name="Oberbeckmann S."/>
            <person name="Bunk B."/>
            <person name="Jeske O."/>
            <person name="Meyerdierks A."/>
            <person name="Storesund J.E."/>
            <person name="Kallscheuer N."/>
            <person name="Luecker S."/>
            <person name="Lage O.M."/>
            <person name="Pohl T."/>
            <person name="Merkel B.J."/>
            <person name="Hornburger P."/>
            <person name="Mueller R.-W."/>
            <person name="Bruemmer F."/>
            <person name="Labrenz M."/>
            <person name="Spormann A.M."/>
            <person name="Op den Camp H."/>
            <person name="Overmann J."/>
            <person name="Amann R."/>
            <person name="Jetten M.S.M."/>
            <person name="Mascher T."/>
            <person name="Medema M.H."/>
            <person name="Devos D.P."/>
            <person name="Kaster A.-K."/>
            <person name="Ovreas L."/>
            <person name="Rohde M."/>
            <person name="Galperin M.Y."/>
            <person name="Jogler C."/>
        </authorList>
    </citation>
    <scope>NUCLEOTIDE SEQUENCE [LARGE SCALE GENOMIC DNA]</scope>
    <source>
        <strain evidence="4 5">TBK1r</strain>
    </source>
</reference>
<keyword evidence="4" id="KW-0378">Hydrolase</keyword>
<dbReference type="Pfam" id="PF02517">
    <property type="entry name" value="Rce1-like"/>
    <property type="match status" value="1"/>
</dbReference>